<dbReference type="EMBL" id="JAAQTL010000001">
    <property type="protein sequence ID" value="NID14115.1"/>
    <property type="molecule type" value="Genomic_DNA"/>
</dbReference>
<dbReference type="InterPro" id="IPR050090">
    <property type="entry name" value="Tyrosine_recombinase_XerCD"/>
</dbReference>
<evidence type="ECO:0000256" key="2">
    <source>
        <dbReference type="ARBA" id="ARBA00022908"/>
    </source>
</evidence>
<dbReference type="Gene3D" id="1.10.443.10">
    <property type="entry name" value="Intergrase catalytic core"/>
    <property type="match status" value="1"/>
</dbReference>
<keyword evidence="3" id="KW-0238">DNA-binding</keyword>
<evidence type="ECO:0008006" key="7">
    <source>
        <dbReference type="Google" id="ProtNLM"/>
    </source>
</evidence>
<comment type="caution">
    <text evidence="5">The sequence shown here is derived from an EMBL/GenBank/DDBJ whole genome shotgun (WGS) entry which is preliminary data.</text>
</comment>
<dbReference type="PANTHER" id="PTHR30349:SF41">
    <property type="entry name" value="INTEGRASE_RECOMBINASE PROTEIN MJ0367-RELATED"/>
    <property type="match status" value="1"/>
</dbReference>
<keyword evidence="2" id="KW-0229">DNA integration</keyword>
<proteinExistence type="inferred from homology"/>
<protein>
    <recommendedName>
        <fullName evidence="7">Phage integrase family protein</fullName>
    </recommendedName>
</protein>
<dbReference type="GO" id="GO:0015074">
    <property type="term" value="P:DNA integration"/>
    <property type="evidence" value="ECO:0007669"/>
    <property type="project" value="UniProtKB-KW"/>
</dbReference>
<name>A0A7X5QRN5_9GAMM</name>
<dbReference type="InterPro" id="IPR011010">
    <property type="entry name" value="DNA_brk_join_enz"/>
</dbReference>
<dbReference type="PANTHER" id="PTHR30349">
    <property type="entry name" value="PHAGE INTEGRASE-RELATED"/>
    <property type="match status" value="1"/>
</dbReference>
<evidence type="ECO:0000256" key="4">
    <source>
        <dbReference type="ARBA" id="ARBA00023172"/>
    </source>
</evidence>
<accession>A0A7X5QRN5</accession>
<evidence type="ECO:0000256" key="1">
    <source>
        <dbReference type="ARBA" id="ARBA00008857"/>
    </source>
</evidence>
<dbReference type="GO" id="GO:0003677">
    <property type="term" value="F:DNA binding"/>
    <property type="evidence" value="ECO:0007669"/>
    <property type="project" value="UniProtKB-KW"/>
</dbReference>
<dbReference type="AlphaFoldDB" id="A0A7X5QRN5"/>
<sequence>MTLKEVIGCTELRLSLFEGSQRAAILKAGYLAYQIRQFFSHVRRLMKHLPRTEIDRLVRDWKARMIDRDGEVRRLIETGLGSMSLAAYGAGCDAMGDEYRELAEAILPPSVTDVHCISATGQALTRARARAVELATEVAPDDDASDWSPLIERATYDSLDAVSGRDLIQTWLPEAASLYYAKSVASEEPGRTLEHLRPSAAKPVHAAVGSSTSATAETVSEAPPVLISEPRAGGSGISLGDAWSRYTKAQSARQAAWKNAVPDSARLAYEDFSGLVGESRQLTSFTRKDLSAFEAFANRRPRRGTAAYRGMTVAQLASATIALDAMQSKTRVAESIDRIKSFFRWCTEEHLIDKSPAQGLGAFLPEGGAQAPREAWTKEEIRTLLHPDNLRRFLDSRNQKGRRSKAQRYTYFPWLLVLATYTGARLNELGGLLVSDFEPVHAASDDETPVILIQPNHLRTLKTAQASRAIPLHPHLIDLGIWDLIRHRREDIGATQALWTPVRKDDPAGKVTDDFKAYTEMLGLYVKNVKVFHSFRHTFKTSCRGLLDDGALNSIVGHATSDATGGVYEHALQVPRHRHHEALSGLDFGIDIKGLRALLAECRSTDDSGRSYATRKPRVG</sequence>
<dbReference type="InterPro" id="IPR013762">
    <property type="entry name" value="Integrase-like_cat_sf"/>
</dbReference>
<reference evidence="5 6" key="1">
    <citation type="journal article" date="2006" name="Int. J. Syst. Evol. Microbiol.">
        <title>Dyella yeojuensis sp. nov., isolated from greenhouse soil in Korea.</title>
        <authorList>
            <person name="Kim B.Y."/>
            <person name="Weon H.Y."/>
            <person name="Lee K.H."/>
            <person name="Seok S.J."/>
            <person name="Kwon S.W."/>
            <person name="Go S.J."/>
            <person name="Stackebrandt E."/>
        </authorList>
    </citation>
    <scope>NUCLEOTIDE SEQUENCE [LARGE SCALE GENOMIC DNA]</scope>
    <source>
        <strain evidence="5 6">DSM 17673</strain>
    </source>
</reference>
<keyword evidence="4" id="KW-0233">DNA recombination</keyword>
<evidence type="ECO:0000313" key="5">
    <source>
        <dbReference type="EMBL" id="NID14115.1"/>
    </source>
</evidence>
<gene>
    <name evidence="5" type="ORF">HBF32_01365</name>
</gene>
<dbReference type="GO" id="GO:0006310">
    <property type="term" value="P:DNA recombination"/>
    <property type="evidence" value="ECO:0007669"/>
    <property type="project" value="UniProtKB-KW"/>
</dbReference>
<organism evidence="5 6">
    <name type="scientific">Luteibacter yeojuensis</name>
    <dbReference type="NCBI Taxonomy" id="345309"/>
    <lineage>
        <taxon>Bacteria</taxon>
        <taxon>Pseudomonadati</taxon>
        <taxon>Pseudomonadota</taxon>
        <taxon>Gammaproteobacteria</taxon>
        <taxon>Lysobacterales</taxon>
        <taxon>Rhodanobacteraceae</taxon>
        <taxon>Luteibacter</taxon>
    </lineage>
</organism>
<keyword evidence="6" id="KW-1185">Reference proteome</keyword>
<comment type="similarity">
    <text evidence="1">Belongs to the 'phage' integrase family.</text>
</comment>
<dbReference type="Proteomes" id="UP000518878">
    <property type="component" value="Unassembled WGS sequence"/>
</dbReference>
<dbReference type="SUPFAM" id="SSF56349">
    <property type="entry name" value="DNA breaking-rejoining enzymes"/>
    <property type="match status" value="1"/>
</dbReference>
<evidence type="ECO:0000313" key="6">
    <source>
        <dbReference type="Proteomes" id="UP000518878"/>
    </source>
</evidence>
<evidence type="ECO:0000256" key="3">
    <source>
        <dbReference type="ARBA" id="ARBA00023125"/>
    </source>
</evidence>